<evidence type="ECO:0000313" key="1">
    <source>
        <dbReference type="EMBL" id="MEP7728042.1"/>
    </source>
</evidence>
<keyword evidence="2" id="KW-1185">Reference proteome</keyword>
<dbReference type="EMBL" id="JBDYKN010000001">
    <property type="protein sequence ID" value="MEP7728042.1"/>
    <property type="molecule type" value="Genomic_DNA"/>
</dbReference>
<proteinExistence type="predicted"/>
<sequence>MKATIISNDFYVSRFLMKDLDESVYEVLFEKQLERKKGSKTLARIKAFLPCKAGSESNLVVFAIENIIFLDYVYRNIGKPKIWLWNPITSMTIKNKQFFLAYVRRRRIDVWTFDIGDAKEYGFHYHCQIHSSSLISTKDFNSGSAFFSGVDKKRLQLLKLVKEDLSAVSLSIDFHIVRDKKTQYIKEDLAITTDQYMDFSEYLTRVSSCSVLVDISQTNQTGITLRVVESLFQNKKLITTNLNVKELDLYHLNNIYIYGAEKRSMADFLALPLHRFNFNLKYRYTLEHLLNEML</sequence>
<evidence type="ECO:0000313" key="2">
    <source>
        <dbReference type="Proteomes" id="UP001471651"/>
    </source>
</evidence>
<name>A0ABV0KV42_9GAMM</name>
<protein>
    <submittedName>
        <fullName evidence="1">Uncharacterized protein</fullName>
    </submittedName>
</protein>
<dbReference type="RefSeq" id="WP_348575867.1">
    <property type="nucleotide sequence ID" value="NZ_JBDYKN010000001.1"/>
</dbReference>
<reference evidence="1 2" key="1">
    <citation type="submission" date="2024-05" db="EMBL/GenBank/DDBJ databases">
        <authorList>
            <person name="Busch G.E."/>
            <person name="Sharma I."/>
        </authorList>
    </citation>
    <scope>NUCLEOTIDE SEQUENCE [LARGE SCALE GENOMIC DNA]</scope>
    <source>
        <strain evidence="1 2">23GB23</strain>
    </source>
</reference>
<accession>A0ABV0KV42</accession>
<comment type="caution">
    <text evidence="1">The sequence shown here is derived from an EMBL/GenBank/DDBJ whole genome shotgun (WGS) entry which is preliminary data.</text>
</comment>
<dbReference type="Proteomes" id="UP001471651">
    <property type="component" value="Unassembled WGS sequence"/>
</dbReference>
<gene>
    <name evidence="1" type="ORF">ABKW32_01180</name>
</gene>
<organism evidence="1 2">
    <name type="scientific">Marinomonas primoryensis</name>
    <dbReference type="NCBI Taxonomy" id="178399"/>
    <lineage>
        <taxon>Bacteria</taxon>
        <taxon>Pseudomonadati</taxon>
        <taxon>Pseudomonadota</taxon>
        <taxon>Gammaproteobacteria</taxon>
        <taxon>Oceanospirillales</taxon>
        <taxon>Oceanospirillaceae</taxon>
        <taxon>Marinomonas</taxon>
    </lineage>
</organism>